<dbReference type="Proteomes" id="UP000471298">
    <property type="component" value="Unassembled WGS sequence"/>
</dbReference>
<feature type="transmembrane region" description="Helical" evidence="11">
    <location>
        <begin position="145"/>
        <end position="164"/>
    </location>
</feature>
<protein>
    <submittedName>
        <fullName evidence="12">Sulfate transporter CysZ</fullName>
    </submittedName>
</protein>
<dbReference type="GO" id="GO:0005886">
    <property type="term" value="C:plasma membrane"/>
    <property type="evidence" value="ECO:0007669"/>
    <property type="project" value="TreeGrafter"/>
</dbReference>
<evidence type="ECO:0000256" key="10">
    <source>
        <dbReference type="ARBA" id="ARBA00023192"/>
    </source>
</evidence>
<reference evidence="12 13" key="1">
    <citation type="submission" date="2019-10" db="EMBL/GenBank/DDBJ databases">
        <title>Cardiobacteriales fam. a chemoheterotrophic member of the order Cardiobacteriales, and proposal of Cardiobacteriales fam. nov.</title>
        <authorList>
            <person name="Wang C."/>
        </authorList>
    </citation>
    <scope>NUCLEOTIDE SEQUENCE [LARGE SCALE GENOMIC DNA]</scope>
    <source>
        <strain evidence="12 13">ML27</strain>
    </source>
</reference>
<gene>
    <name evidence="12" type="primary">cysZ</name>
    <name evidence="12" type="ORF">GCU85_04105</name>
</gene>
<feature type="transmembrane region" description="Helical" evidence="11">
    <location>
        <begin position="211"/>
        <end position="242"/>
    </location>
</feature>
<dbReference type="InParanoid" id="A0A6N7EWJ7"/>
<keyword evidence="7 11" id="KW-1133">Transmembrane helix</keyword>
<dbReference type="FunCoup" id="A0A6N7EWJ7">
    <property type="interactions" value="22"/>
</dbReference>
<dbReference type="PANTHER" id="PTHR37468">
    <property type="entry name" value="SULFATE TRANSPORTER CYSZ"/>
    <property type="match status" value="1"/>
</dbReference>
<keyword evidence="13" id="KW-1185">Reference proteome</keyword>
<feature type="transmembrane region" description="Helical" evidence="11">
    <location>
        <begin position="170"/>
        <end position="190"/>
    </location>
</feature>
<keyword evidence="8" id="KW-0764">Sulfate transport</keyword>
<evidence type="ECO:0000256" key="4">
    <source>
        <dbReference type="ARBA" id="ARBA00022519"/>
    </source>
</evidence>
<keyword evidence="5" id="KW-0028">Amino-acid biosynthesis</keyword>
<accession>A0A6N7EWJ7</accession>
<evidence type="ECO:0000256" key="3">
    <source>
        <dbReference type="ARBA" id="ARBA00022475"/>
    </source>
</evidence>
<evidence type="ECO:0000256" key="5">
    <source>
        <dbReference type="ARBA" id="ARBA00022605"/>
    </source>
</evidence>
<evidence type="ECO:0000313" key="12">
    <source>
        <dbReference type="EMBL" id="MPV85920.1"/>
    </source>
</evidence>
<comment type="subcellular location">
    <subcellularLocation>
        <location evidence="1">Membrane</location>
        <topology evidence="1">Multi-pass membrane protein</topology>
    </subcellularLocation>
</comment>
<keyword evidence="9 11" id="KW-0472">Membrane</keyword>
<dbReference type="GO" id="GO:0000103">
    <property type="term" value="P:sulfate assimilation"/>
    <property type="evidence" value="ECO:0007669"/>
    <property type="project" value="TreeGrafter"/>
</dbReference>
<evidence type="ECO:0000256" key="2">
    <source>
        <dbReference type="ARBA" id="ARBA00022448"/>
    </source>
</evidence>
<evidence type="ECO:0000313" key="13">
    <source>
        <dbReference type="Proteomes" id="UP000471298"/>
    </source>
</evidence>
<feature type="transmembrane region" description="Helical" evidence="11">
    <location>
        <begin position="74"/>
        <end position="103"/>
    </location>
</feature>
<dbReference type="GO" id="GO:0019344">
    <property type="term" value="P:cysteine biosynthetic process"/>
    <property type="evidence" value="ECO:0007669"/>
    <property type="project" value="UniProtKB-KW"/>
</dbReference>
<dbReference type="RefSeq" id="WP_152809642.1">
    <property type="nucleotide sequence ID" value="NZ_WHNW01000003.1"/>
</dbReference>
<evidence type="ECO:0000256" key="1">
    <source>
        <dbReference type="ARBA" id="ARBA00004141"/>
    </source>
</evidence>
<comment type="caution">
    <text evidence="12">The sequence shown here is derived from an EMBL/GenBank/DDBJ whole genome shotgun (WGS) entry which is preliminary data.</text>
</comment>
<evidence type="ECO:0000256" key="8">
    <source>
        <dbReference type="ARBA" id="ARBA00023032"/>
    </source>
</evidence>
<dbReference type="Pfam" id="PF07264">
    <property type="entry name" value="EI24"/>
    <property type="match status" value="1"/>
</dbReference>
<dbReference type="InterPro" id="IPR050480">
    <property type="entry name" value="CysZ-like"/>
</dbReference>
<proteinExistence type="predicted"/>
<dbReference type="GO" id="GO:0009675">
    <property type="term" value="F:high-affinity sulfate:proton symporter activity"/>
    <property type="evidence" value="ECO:0007669"/>
    <property type="project" value="TreeGrafter"/>
</dbReference>
<keyword evidence="3" id="KW-1003">Cell membrane</keyword>
<keyword evidence="6 11" id="KW-0812">Transmembrane</keyword>
<keyword evidence="10" id="KW-0198">Cysteine biosynthesis</keyword>
<keyword evidence="4" id="KW-0997">Cell inner membrane</keyword>
<organism evidence="12 13">
    <name type="scientific">Ostreibacterium oceani</name>
    <dbReference type="NCBI Taxonomy" id="2654998"/>
    <lineage>
        <taxon>Bacteria</taxon>
        <taxon>Pseudomonadati</taxon>
        <taxon>Pseudomonadota</taxon>
        <taxon>Gammaproteobacteria</taxon>
        <taxon>Cardiobacteriales</taxon>
        <taxon>Ostreibacteriaceae</taxon>
        <taxon>Ostreibacterium</taxon>
    </lineage>
</organism>
<name>A0A6N7EWJ7_9GAMM</name>
<sequence length="253" mass="29226">MINDFIQGIKYALSGFSWIVKPSIRRFVYLPLLINTLFFSVAIWFVATAANRWIAHWLGEKADWVWGTQWLYDWAYPVLSVLIYVTLALVTYFLFLSVANVLAAPFNAWLAKSVEKQLTNQQASFLEMTLWQEIRITVQSELFKLLRFLIVAMPLLLLLFIPVLNGLFPLLWLLFMSSILALQYIDYPMANHGYFYATQRRVLKQNRWQGLGFGLAANVMLFIPVVNFLAMPVCVCGATVWWHDGLRDAATKK</sequence>
<keyword evidence="2" id="KW-0813">Transport</keyword>
<evidence type="ECO:0000256" key="11">
    <source>
        <dbReference type="SAM" id="Phobius"/>
    </source>
</evidence>
<evidence type="ECO:0000256" key="7">
    <source>
        <dbReference type="ARBA" id="ARBA00022989"/>
    </source>
</evidence>
<dbReference type="NCBIfam" id="NF003433">
    <property type="entry name" value="PRK04949.1"/>
    <property type="match status" value="1"/>
</dbReference>
<feature type="transmembrane region" description="Helical" evidence="11">
    <location>
        <begin position="27"/>
        <end position="54"/>
    </location>
</feature>
<dbReference type="EMBL" id="WHNW01000003">
    <property type="protein sequence ID" value="MPV85920.1"/>
    <property type="molecule type" value="Genomic_DNA"/>
</dbReference>
<evidence type="ECO:0000256" key="6">
    <source>
        <dbReference type="ARBA" id="ARBA00022692"/>
    </source>
</evidence>
<evidence type="ECO:0000256" key="9">
    <source>
        <dbReference type="ARBA" id="ARBA00023136"/>
    </source>
</evidence>
<dbReference type="InterPro" id="IPR059112">
    <property type="entry name" value="CysZ/EI24"/>
</dbReference>
<dbReference type="AlphaFoldDB" id="A0A6N7EWJ7"/>
<dbReference type="PANTHER" id="PTHR37468:SF1">
    <property type="entry name" value="SULFATE TRANSPORTER CYSZ"/>
    <property type="match status" value="1"/>
</dbReference>